<reference evidence="7 8" key="1">
    <citation type="submission" date="2013-02" db="EMBL/GenBank/DDBJ databases">
        <title>The Genome Annotation of Plasmodium falciparum FCH/4.</title>
        <authorList>
            <consortium name="The Broad Institute Genome Sequencing Platform"/>
            <consortium name="The Broad Institute Genome Sequencing Center for Infectious Disease"/>
            <person name="Neafsey D."/>
            <person name="Hoffman S."/>
            <person name="Volkman S."/>
            <person name="Rosenthal P."/>
            <person name="Walker B."/>
            <person name="Young S.K."/>
            <person name="Zeng Q."/>
            <person name="Gargeya S."/>
            <person name="Fitzgerald M."/>
            <person name="Haas B."/>
            <person name="Abouelleil A."/>
            <person name="Allen A.W."/>
            <person name="Alvarado L."/>
            <person name="Arachchi H.M."/>
            <person name="Berlin A.M."/>
            <person name="Chapman S.B."/>
            <person name="Gainer-Dewar J."/>
            <person name="Goldberg J."/>
            <person name="Griggs A."/>
            <person name="Gujja S."/>
            <person name="Hansen M."/>
            <person name="Howarth C."/>
            <person name="Imamovic A."/>
            <person name="Ireland A."/>
            <person name="Larimer J."/>
            <person name="McCowan C."/>
            <person name="Murphy C."/>
            <person name="Pearson M."/>
            <person name="Poon T.W."/>
            <person name="Priest M."/>
            <person name="Roberts A."/>
            <person name="Saif S."/>
            <person name="Shea T."/>
            <person name="Sisk P."/>
            <person name="Sykes S."/>
            <person name="Wortman J."/>
            <person name="Nusbaum C."/>
            <person name="Birren B."/>
        </authorList>
    </citation>
    <scope>NUCLEOTIDE SEQUENCE [LARGE SCALE GENOMIC DNA]</scope>
    <source>
        <strain evidence="7 8">FCH/4</strain>
    </source>
</reference>
<dbReference type="Pfam" id="PF04153">
    <property type="entry name" value="NOT2_3_5_C"/>
    <property type="match status" value="1"/>
</dbReference>
<dbReference type="InterPro" id="IPR007282">
    <property type="entry name" value="NOT2/3/5_C"/>
</dbReference>
<feature type="coiled-coil region" evidence="4">
    <location>
        <begin position="128"/>
        <end position="173"/>
    </location>
</feature>
<dbReference type="InterPro" id="IPR040955">
    <property type="entry name" value="IMP2_N"/>
</dbReference>
<evidence type="ECO:0000259" key="5">
    <source>
        <dbReference type="Pfam" id="PF04153"/>
    </source>
</evidence>
<dbReference type="EMBL" id="KI928099">
    <property type="protein sequence ID" value="ETW27163.1"/>
    <property type="molecule type" value="Genomic_DNA"/>
</dbReference>
<reference evidence="7 8" key="2">
    <citation type="submission" date="2013-02" db="EMBL/GenBank/DDBJ databases">
        <title>The Genome Sequence of Plasmodium falciparum FCH/4.</title>
        <authorList>
            <consortium name="The Broad Institute Genome Sequencing Platform"/>
            <consortium name="The Broad Institute Genome Sequencing Center for Infectious Disease"/>
            <person name="Neafsey D."/>
            <person name="Cheeseman I."/>
            <person name="Volkman S."/>
            <person name="Adams J."/>
            <person name="Walker B."/>
            <person name="Young S.K."/>
            <person name="Zeng Q."/>
            <person name="Gargeya S."/>
            <person name="Fitzgerald M."/>
            <person name="Haas B."/>
            <person name="Abouelleil A."/>
            <person name="Alvarado L."/>
            <person name="Arachchi H.M."/>
            <person name="Berlin A.M."/>
            <person name="Chapman S.B."/>
            <person name="Dewar J."/>
            <person name="Goldberg J."/>
            <person name="Griggs A."/>
            <person name="Gujja S."/>
            <person name="Hansen M."/>
            <person name="Howarth C."/>
            <person name="Imamovic A."/>
            <person name="Larimer J."/>
            <person name="McCowan C."/>
            <person name="Murphy C."/>
            <person name="Neiman D."/>
            <person name="Pearson M."/>
            <person name="Priest M."/>
            <person name="Roberts A."/>
            <person name="Saif S."/>
            <person name="Shea T."/>
            <person name="Sisk P."/>
            <person name="Sykes S."/>
            <person name="Wortman J."/>
            <person name="Nusbaum C."/>
            <person name="Birren B."/>
        </authorList>
    </citation>
    <scope>NUCLEOTIDE SEQUENCE [LARGE SCALE GENOMIC DNA]</scope>
    <source>
        <strain evidence="7 8">FCH/4</strain>
    </source>
</reference>
<dbReference type="Gene3D" id="2.30.30.1020">
    <property type="entry name" value="CCR4-NOT complex subunit 2/3/5, C-terminal domain"/>
    <property type="match status" value="1"/>
</dbReference>
<evidence type="ECO:0000313" key="8">
    <source>
        <dbReference type="Proteomes" id="UP000030656"/>
    </source>
</evidence>
<feature type="domain" description="Immune mapped protein 2 N-terminal" evidence="6">
    <location>
        <begin position="235"/>
        <end position="326"/>
    </location>
</feature>
<organism evidence="7 8">
    <name type="scientific">Plasmodium falciparum FCH/4</name>
    <dbReference type="NCBI Taxonomy" id="1036724"/>
    <lineage>
        <taxon>Eukaryota</taxon>
        <taxon>Sar</taxon>
        <taxon>Alveolata</taxon>
        <taxon>Apicomplexa</taxon>
        <taxon>Aconoidasida</taxon>
        <taxon>Haemosporida</taxon>
        <taxon>Plasmodiidae</taxon>
        <taxon>Plasmodium</taxon>
        <taxon>Plasmodium (Laverania)</taxon>
    </lineage>
</organism>
<dbReference type="GO" id="GO:0030015">
    <property type="term" value="C:CCR4-NOT core complex"/>
    <property type="evidence" value="ECO:0007669"/>
    <property type="project" value="InterPro"/>
</dbReference>
<evidence type="ECO:0000256" key="1">
    <source>
        <dbReference type="ARBA" id="ARBA00007682"/>
    </source>
</evidence>
<accession>A0A024VFU5</accession>
<sequence length="354" mass="42117">MNFFYYTVFKLQEMIEGSYKNSIKKSDRDQYRQYTPRMLWGNPCKFFPTTPLSVYQSPELFEKLHLDTLFFIFYYQPGTYQQHLAAKELKKKSWKYHKKYTTWLLPDFNTIKILNEQVEHGTYVSFDYVSKRERLKLLEEEKERERLKLLEEEEEEKKRLKLLEEQNREEQKIDEIEEPSKDIIFKKKEIKPKFPLKKKANLNFIGAAAAPNPPKEASCIGPPPQVKETNINVKEGIYLIYNAENDGQLEVHYSKSGKKGSGVMAYIMSDNIPDFYFDKNKGKEIIFKEVSKKMQSVYINDLKPYYECYIEFMKMKKTYNGVLYFLPAFNEQPPPNLDIGFFDTKEKKVMSSEE</sequence>
<keyword evidence="2" id="KW-0805">Transcription regulation</keyword>
<comment type="similarity">
    <text evidence="1">Belongs to the CNOT2/3/5 family.</text>
</comment>
<evidence type="ECO:0000256" key="2">
    <source>
        <dbReference type="ARBA" id="ARBA00023015"/>
    </source>
</evidence>
<evidence type="ECO:0000313" key="7">
    <source>
        <dbReference type="EMBL" id="ETW27163.1"/>
    </source>
</evidence>
<feature type="domain" description="NOT2/NOT3/NOT5 C-terminal" evidence="5">
    <location>
        <begin position="27"/>
        <end position="132"/>
    </location>
</feature>
<dbReference type="InterPro" id="IPR038635">
    <property type="entry name" value="CCR4-NOT_su2/3/5_C_sf"/>
</dbReference>
<dbReference type="GO" id="GO:0006355">
    <property type="term" value="P:regulation of DNA-templated transcription"/>
    <property type="evidence" value="ECO:0007669"/>
    <property type="project" value="InterPro"/>
</dbReference>
<keyword evidence="3" id="KW-0804">Transcription</keyword>
<dbReference type="PANTHER" id="PTHR23326">
    <property type="entry name" value="CCR4 NOT-RELATED"/>
    <property type="match status" value="1"/>
</dbReference>
<proteinExistence type="inferred from homology"/>
<gene>
    <name evidence="7" type="ORF">PFFCH_05459</name>
</gene>
<evidence type="ECO:0008006" key="9">
    <source>
        <dbReference type="Google" id="ProtNLM"/>
    </source>
</evidence>
<name>A0A024VFU5_PLAFA</name>
<evidence type="ECO:0000259" key="6">
    <source>
        <dbReference type="Pfam" id="PF18590"/>
    </source>
</evidence>
<dbReference type="Pfam" id="PF18590">
    <property type="entry name" value="IMP2_N"/>
    <property type="match status" value="1"/>
</dbReference>
<dbReference type="AlphaFoldDB" id="A0A024VFU5"/>
<keyword evidence="4" id="KW-0175">Coiled coil</keyword>
<dbReference type="OrthoDB" id="293823at2759"/>
<evidence type="ECO:0000256" key="4">
    <source>
        <dbReference type="SAM" id="Coils"/>
    </source>
</evidence>
<dbReference type="InterPro" id="IPR040168">
    <property type="entry name" value="Not2/3/5"/>
</dbReference>
<evidence type="ECO:0000256" key="3">
    <source>
        <dbReference type="ARBA" id="ARBA00023163"/>
    </source>
</evidence>
<dbReference type="Proteomes" id="UP000030656">
    <property type="component" value="Unassembled WGS sequence"/>
</dbReference>
<protein>
    <recommendedName>
        <fullName evidence="9">NOT2/NOT3/NOT5 C-terminal domain-containing protein</fullName>
    </recommendedName>
</protein>